<proteinExistence type="predicted"/>
<dbReference type="Proteomes" id="UP000224336">
    <property type="component" value="Segment"/>
</dbReference>
<reference evidence="1 2" key="1">
    <citation type="journal article" date="2016" name="Sci. Rep.">
        <title>A proposed integrated approach for the preclinical evaluation of phage therapy in Pseudomonas infections.</title>
        <authorList>
            <person name="Danis-Wlodarczyk K."/>
            <person name="Vandenheuvel D."/>
            <person name="Jang H.B."/>
            <person name="Briers Y."/>
            <person name="Olszak T."/>
            <person name="Arabski M."/>
            <person name="Wasik S."/>
            <person name="Drabik M."/>
            <person name="Higgins G."/>
            <person name="Tyrrell J."/>
            <person name="Harvey B.J."/>
            <person name="Noben J.P."/>
            <person name="Lavigne R."/>
            <person name="Drulis-Kawa Z."/>
        </authorList>
    </citation>
    <scope>NUCLEOTIDE SEQUENCE [LARGE SCALE GENOMIC DNA]</scope>
</reference>
<protein>
    <submittedName>
        <fullName evidence="1">Uncharacterized protein</fullName>
    </submittedName>
</protein>
<organism evidence="1 2">
    <name type="scientific">Pseudomonas phage KTN4</name>
    <dbReference type="NCBI Taxonomy" id="1862701"/>
    <lineage>
        <taxon>Viruses</taxon>
        <taxon>Duplodnaviria</taxon>
        <taxon>Heunggongvirae</taxon>
        <taxon>Uroviricota</taxon>
        <taxon>Caudoviricetes</taxon>
        <taxon>Chimalliviridae</taxon>
        <taxon>Phikzvirus</taxon>
        <taxon>Phikzvirus phiKZ</taxon>
    </lineage>
</organism>
<evidence type="ECO:0000313" key="1">
    <source>
        <dbReference type="EMBL" id="ANM44862.1"/>
    </source>
</evidence>
<dbReference type="EMBL" id="KU521356">
    <property type="protein sequence ID" value="ANM44862.1"/>
    <property type="molecule type" value="Genomic_DNA"/>
</dbReference>
<name>A0A192Y540_9CAUD</name>
<sequence length="164" mass="17958">MSNKAKEPTLTKEQEKTLRLFERAVGASAAAADHILNRDGWDVVNVLAGSVGKRILQTEVFINPVINKINEIIPTLSDPTGFQKNLQTVIADLNRLTKIISVLYAQHQGKAGPANNEDELKLISELVTKYTGIEGAIERGIDGVILAMIGTLREAGWDEKLIQQ</sequence>
<accession>A0A192Y540</accession>
<evidence type="ECO:0000313" key="2">
    <source>
        <dbReference type="Proteomes" id="UP000224336"/>
    </source>
</evidence>
<gene>
    <name evidence="1" type="ORF">KTN4_104</name>
</gene>